<evidence type="ECO:0000256" key="2">
    <source>
        <dbReference type="ARBA" id="ARBA00022679"/>
    </source>
</evidence>
<dbReference type="Gene3D" id="3.40.50.2000">
    <property type="entry name" value="Glycogen Phosphorylase B"/>
    <property type="match status" value="2"/>
</dbReference>
<dbReference type="InterPro" id="IPR007235">
    <property type="entry name" value="Glyco_trans_28_C"/>
</dbReference>
<dbReference type="InterPro" id="IPR004276">
    <property type="entry name" value="GlycoTrans_28_N"/>
</dbReference>
<dbReference type="PANTHER" id="PTHR21015:SF22">
    <property type="entry name" value="GLYCOSYLTRANSFERASE"/>
    <property type="match status" value="1"/>
</dbReference>
<dbReference type="STRING" id="43335.A0A4U5M576"/>
<dbReference type="CDD" id="cd03785">
    <property type="entry name" value="GT28_MurG"/>
    <property type="match status" value="1"/>
</dbReference>
<evidence type="ECO:0000313" key="5">
    <source>
        <dbReference type="EMBL" id="TKR64001.1"/>
    </source>
</evidence>
<dbReference type="GO" id="GO:0005975">
    <property type="term" value="P:carbohydrate metabolic process"/>
    <property type="evidence" value="ECO:0007669"/>
    <property type="project" value="InterPro"/>
</dbReference>
<evidence type="ECO:0000259" key="3">
    <source>
        <dbReference type="Pfam" id="PF03033"/>
    </source>
</evidence>
<proteinExistence type="predicted"/>
<keyword evidence="1" id="KW-0328">Glycosyltransferase</keyword>
<dbReference type="AlphaFoldDB" id="A0A4U5M576"/>
<evidence type="ECO:0000256" key="1">
    <source>
        <dbReference type="ARBA" id="ARBA00022676"/>
    </source>
</evidence>
<comment type="caution">
    <text evidence="5">The sequence shown here is derived from an EMBL/GenBank/DDBJ whole genome shotgun (WGS) entry which is preliminary data.</text>
</comment>
<dbReference type="GO" id="GO:0016758">
    <property type="term" value="F:hexosyltransferase activity"/>
    <property type="evidence" value="ECO:0007669"/>
    <property type="project" value="InterPro"/>
</dbReference>
<dbReference type="Pfam" id="PF03033">
    <property type="entry name" value="Glyco_transf_28"/>
    <property type="match status" value="1"/>
</dbReference>
<accession>A0A4U5M576</accession>
<keyword evidence="2 5" id="KW-0808">Transferase</keyword>
<gene>
    <name evidence="5" type="ORF">D5086_0000320360</name>
</gene>
<dbReference type="SUPFAM" id="SSF53756">
    <property type="entry name" value="UDP-Glycosyltransferase/glycogen phosphorylase"/>
    <property type="match status" value="1"/>
</dbReference>
<feature type="domain" description="Glycosyltransferase family 28 N-terminal" evidence="3">
    <location>
        <begin position="76"/>
        <end position="133"/>
    </location>
</feature>
<reference evidence="5" key="1">
    <citation type="submission" date="2018-10" db="EMBL/GenBank/DDBJ databases">
        <title>Population genomic analysis revealed the cold adaptation of white poplar.</title>
        <authorList>
            <person name="Liu Y.-J."/>
        </authorList>
    </citation>
    <scope>NUCLEOTIDE SEQUENCE [LARGE SCALE GENOMIC DNA]</scope>
    <source>
        <strain evidence="5">PAL-ZL1</strain>
    </source>
</reference>
<protein>
    <submittedName>
        <fullName evidence="5">Glycosyl transferase family 28 family protein</fullName>
    </submittedName>
</protein>
<sequence>MATIPHHHLHQLAFIPSCRTSSSSSSPSPSPPSLVSLSTKHRSFKILCCLSIKESTNDNQITPQEPSSPPKNNLRVVLAAGGTGGHIIPAVAIADELRVSNPNIEILFIGTPNSMESTSIPSAGYPFTSIPPAQGVMFLSLLALLLYYKEPRLLFMNRILFRHNCLVTGNPVRVSLRQFVSRAVARLEFFPMAGEEAKVILVLGGSLGANAINIALLNVYSQMLLEHKDWYIIWQTGVESYNEMESLVRNHSNLVLKPFLHSMDLAYAAADLIVSRAGAMTCSEILATGKSAILIPQLIKTLRYSRVDVAGTRVITEDELDSTTLGTAIEEILGDDALRAEMSERALRAAKPDASAQIAQHILSLVESSTKRK</sequence>
<organism evidence="5">
    <name type="scientific">Populus alba</name>
    <name type="common">White poplar</name>
    <dbReference type="NCBI Taxonomy" id="43335"/>
    <lineage>
        <taxon>Eukaryota</taxon>
        <taxon>Viridiplantae</taxon>
        <taxon>Streptophyta</taxon>
        <taxon>Embryophyta</taxon>
        <taxon>Tracheophyta</taxon>
        <taxon>Spermatophyta</taxon>
        <taxon>Magnoliopsida</taxon>
        <taxon>eudicotyledons</taxon>
        <taxon>Gunneridae</taxon>
        <taxon>Pentapetalae</taxon>
        <taxon>rosids</taxon>
        <taxon>fabids</taxon>
        <taxon>Malpighiales</taxon>
        <taxon>Salicaceae</taxon>
        <taxon>Saliceae</taxon>
        <taxon>Populus</taxon>
    </lineage>
</organism>
<dbReference type="Pfam" id="PF04101">
    <property type="entry name" value="Glyco_tran_28_C"/>
    <property type="match status" value="1"/>
</dbReference>
<dbReference type="EMBL" id="RCHU01001259">
    <property type="protein sequence ID" value="TKR64001.1"/>
    <property type="molecule type" value="Genomic_DNA"/>
</dbReference>
<feature type="domain" description="Glycosyl transferase family 28 C-terminal" evidence="4">
    <location>
        <begin position="199"/>
        <end position="357"/>
    </location>
</feature>
<evidence type="ECO:0000259" key="4">
    <source>
        <dbReference type="Pfam" id="PF04101"/>
    </source>
</evidence>
<dbReference type="PANTHER" id="PTHR21015">
    <property type="entry name" value="UDP-N-ACETYLGLUCOSAMINE--N-ACETYLMURAMYL-(PENTAPEPTIDE) PYROPHOSPHORYL-UNDECAPRENOL N-ACETYLGLUCOSAMINE TRANSFERASE 1"/>
    <property type="match status" value="1"/>
</dbReference>
<name>A0A4U5M576_POPAL</name>